<name>A0A1I0Q3Q5_9BACT</name>
<dbReference type="AlphaFoldDB" id="A0A1I0Q3Q5"/>
<dbReference type="RefSeq" id="WP_091916603.1">
    <property type="nucleotide sequence ID" value="NZ_FOIQ01000005.1"/>
</dbReference>
<gene>
    <name evidence="1" type="ORF">SAMN04487850_2198</name>
</gene>
<sequence>MKKYYYIDDEDEKTIQAVADGINVSKKVEVEALKLKGFRVFDVLTEKLKADWDKIDGYLLDLKLNGTGPNSTKFSATSLAQWLRSYAVEEEKPHKPIVLLSNDLQCAHYAADITSHDLFDMVLERNGEIPWESFAEQLEILAEEYARLTEDKDKNLQNILQNERIDGNTSFLAPFVKPESFNVSRFAALVLHDLFEHPGQLIDEPMLAARMGVDIVKSGKEWETFINARFEKAQYKGVFAGLKKLYWSREVINIFKELTKGKSPMSMTAMQRVATLQENDEAARGLVAYHPQGHCKSTYFWTIDAVTKKPLDANEGYVLQEEAGIKAWQEQRYVSFDTIDNGLPEGFELMPSESERYEADLEAID</sequence>
<organism evidence="1 2">
    <name type="scientific">Prevotella aff. ruminicola Tc2-24</name>
    <dbReference type="NCBI Taxonomy" id="81582"/>
    <lineage>
        <taxon>Bacteria</taxon>
        <taxon>Pseudomonadati</taxon>
        <taxon>Bacteroidota</taxon>
        <taxon>Bacteroidia</taxon>
        <taxon>Bacteroidales</taxon>
        <taxon>Prevotellaceae</taxon>
        <taxon>Prevotella</taxon>
    </lineage>
</organism>
<keyword evidence="2" id="KW-1185">Reference proteome</keyword>
<reference evidence="1 2" key="1">
    <citation type="submission" date="2016-10" db="EMBL/GenBank/DDBJ databases">
        <authorList>
            <person name="de Groot N.N."/>
        </authorList>
    </citation>
    <scope>NUCLEOTIDE SEQUENCE [LARGE SCALE GENOMIC DNA]</scope>
    <source>
        <strain evidence="1 2">TC2-24</strain>
    </source>
</reference>
<accession>A0A1I0Q3Q5</accession>
<proteinExistence type="predicted"/>
<dbReference type="EMBL" id="FOIQ01000005">
    <property type="protein sequence ID" value="SEW21424.1"/>
    <property type="molecule type" value="Genomic_DNA"/>
</dbReference>
<protein>
    <submittedName>
        <fullName evidence="1">Uncharacterized protein</fullName>
    </submittedName>
</protein>
<evidence type="ECO:0000313" key="1">
    <source>
        <dbReference type="EMBL" id="SEW21424.1"/>
    </source>
</evidence>
<dbReference type="Proteomes" id="UP000199373">
    <property type="component" value="Unassembled WGS sequence"/>
</dbReference>
<evidence type="ECO:0000313" key="2">
    <source>
        <dbReference type="Proteomes" id="UP000199373"/>
    </source>
</evidence>